<keyword evidence="1" id="KW-0489">Methyltransferase</keyword>
<comment type="caution">
    <text evidence="1">The sequence shown here is derived from an EMBL/GenBank/DDBJ whole genome shotgun (WGS) entry which is preliminary data.</text>
</comment>
<dbReference type="Proteomes" id="UP001594351">
    <property type="component" value="Unassembled WGS sequence"/>
</dbReference>
<dbReference type="EMBL" id="JBHPBY010000357">
    <property type="protein sequence ID" value="MFC1852728.1"/>
    <property type="molecule type" value="Genomic_DNA"/>
</dbReference>
<protein>
    <submittedName>
        <fullName evidence="1">Class I SAM-dependent methyltransferase</fullName>
        <ecNumber evidence="1">2.1.1.-</ecNumber>
    </submittedName>
</protein>
<keyword evidence="2" id="KW-1185">Reference proteome</keyword>
<organism evidence="1 2">
    <name type="scientific">candidate division CSSED10-310 bacterium</name>
    <dbReference type="NCBI Taxonomy" id="2855610"/>
    <lineage>
        <taxon>Bacteria</taxon>
        <taxon>Bacteria division CSSED10-310</taxon>
    </lineage>
</organism>
<sequence length="163" mass="18767">MNFSEAERQLLVAVGKLKDHNKTADLKTLALFNDYYYGEELLDWTAAFKTLTKNQMLKEKNGVYLLTKQGIERAYKLIAGIESSQFALKCEKSKTYSEFCERVHYQDLCQNNMIDMEQLIEVLNLSPDNRVLDVGCGIGIITEYISDKTGECVQNNRWEKGEF</sequence>
<dbReference type="GO" id="GO:0032259">
    <property type="term" value="P:methylation"/>
    <property type="evidence" value="ECO:0007669"/>
    <property type="project" value="UniProtKB-KW"/>
</dbReference>
<dbReference type="Pfam" id="PF01135">
    <property type="entry name" value="PCMT"/>
    <property type="match status" value="1"/>
</dbReference>
<dbReference type="EC" id="2.1.1.-" evidence="1"/>
<name>A0ABV6Z2Q1_UNCC1</name>
<reference evidence="1 2" key="1">
    <citation type="submission" date="2024-09" db="EMBL/GenBank/DDBJ databases">
        <title>Laminarin stimulates single cell rates of sulfate reduction while oxygen inhibits transcriptomic activity in coastal marine sediment.</title>
        <authorList>
            <person name="Lindsay M."/>
            <person name="Orcutt B."/>
            <person name="Emerson D."/>
            <person name="Stepanauskas R."/>
            <person name="D'Angelo T."/>
        </authorList>
    </citation>
    <scope>NUCLEOTIDE SEQUENCE [LARGE SCALE GENOMIC DNA]</scope>
    <source>
        <strain evidence="1">SAG AM-311-K15</strain>
    </source>
</reference>
<dbReference type="GO" id="GO:0008168">
    <property type="term" value="F:methyltransferase activity"/>
    <property type="evidence" value="ECO:0007669"/>
    <property type="project" value="UniProtKB-KW"/>
</dbReference>
<dbReference type="Gene3D" id="3.40.50.150">
    <property type="entry name" value="Vaccinia Virus protein VP39"/>
    <property type="match status" value="1"/>
</dbReference>
<gene>
    <name evidence="1" type="ORF">ACFL27_21225</name>
</gene>
<accession>A0ABV6Z2Q1</accession>
<keyword evidence="1" id="KW-0808">Transferase</keyword>
<dbReference type="SUPFAM" id="SSF53335">
    <property type="entry name" value="S-adenosyl-L-methionine-dependent methyltransferases"/>
    <property type="match status" value="1"/>
</dbReference>
<evidence type="ECO:0000313" key="2">
    <source>
        <dbReference type="Proteomes" id="UP001594351"/>
    </source>
</evidence>
<dbReference type="InterPro" id="IPR029063">
    <property type="entry name" value="SAM-dependent_MTases_sf"/>
</dbReference>
<proteinExistence type="predicted"/>
<evidence type="ECO:0000313" key="1">
    <source>
        <dbReference type="EMBL" id="MFC1852728.1"/>
    </source>
</evidence>